<keyword evidence="3" id="KW-0966">Cell projection</keyword>
<dbReference type="AlphaFoldDB" id="A0A060URA8"/>
<dbReference type="Proteomes" id="UP000193925">
    <property type="component" value="Chromosome AFERRI"/>
</dbReference>
<keyword evidence="3" id="KW-0282">Flagellum</keyword>
<dbReference type="RefSeq" id="WP_035194067.1">
    <property type="nucleotide sequence ID" value="NZ_CCCS020000049.1"/>
</dbReference>
<keyword evidence="5" id="KW-1185">Reference proteome</keyword>
<evidence type="ECO:0000313" key="5">
    <source>
        <dbReference type="Proteomes" id="UP000193925"/>
    </source>
</evidence>
<accession>A0A060URA8</accession>
<proteinExistence type="inferred from homology"/>
<dbReference type="EMBL" id="CCCS020000049">
    <property type="protein sequence ID" value="CDQ11157.1"/>
    <property type="molecule type" value="Genomic_DNA"/>
</dbReference>
<dbReference type="InterPro" id="IPR019776">
    <property type="entry name" value="Flagellar_basal_body_rod_CS"/>
</dbReference>
<reference evidence="3" key="1">
    <citation type="submission" date="2014-03" db="EMBL/GenBank/DDBJ databases">
        <authorList>
            <person name="Genoscope - CEA"/>
        </authorList>
    </citation>
    <scope>NUCLEOTIDE SEQUENCE [LARGE SCALE GENOMIC DNA]</scope>
    <source>
        <strain evidence="3">CF27</strain>
    </source>
</reference>
<dbReference type="Pfam" id="PF00460">
    <property type="entry name" value="Flg_bb_rod"/>
    <property type="match status" value="1"/>
</dbReference>
<protein>
    <submittedName>
        <fullName evidence="4">Flagellar basal body rod protein FlgB</fullName>
    </submittedName>
    <submittedName>
        <fullName evidence="3">Putative Flagellar basal-body rod protein FlgB</fullName>
    </submittedName>
</protein>
<dbReference type="EMBL" id="LT841305">
    <property type="protein sequence ID" value="SMH67518.1"/>
    <property type="molecule type" value="Genomic_DNA"/>
</dbReference>
<feature type="domain" description="Flagellar basal body rod protein N-terminal" evidence="2">
    <location>
        <begin position="11"/>
        <end position="35"/>
    </location>
</feature>
<organism evidence="3">
    <name type="scientific">Acidithiobacillus ferrivorans</name>
    <dbReference type="NCBI Taxonomy" id="160808"/>
    <lineage>
        <taxon>Bacteria</taxon>
        <taxon>Pseudomonadati</taxon>
        <taxon>Pseudomonadota</taxon>
        <taxon>Acidithiobacillia</taxon>
        <taxon>Acidithiobacillales</taxon>
        <taxon>Acidithiobacillaceae</taxon>
        <taxon>Acidithiobacillus</taxon>
    </lineage>
</organism>
<evidence type="ECO:0000313" key="4">
    <source>
        <dbReference type="EMBL" id="SMH67518.1"/>
    </source>
</evidence>
<sequence>MLADITFFGKAMSLRNAQLEVLTSNLANASTPDYKAKNLNFRAAFAAALQKPGNGVGNTLRYTQYERGSPVGLNGNSVSAQQAMMQITQTALASEADEQFASGAIQSMTNAINTSTVY</sequence>
<keyword evidence="3" id="KW-0969">Cilium</keyword>
<dbReference type="PROSITE" id="PS00588">
    <property type="entry name" value="FLAGELLA_BB_ROD"/>
    <property type="match status" value="1"/>
</dbReference>
<dbReference type="GO" id="GO:0009288">
    <property type="term" value="C:bacterial-type flagellum"/>
    <property type="evidence" value="ECO:0007669"/>
    <property type="project" value="UniProtKB-ARBA"/>
</dbReference>
<comment type="similarity">
    <text evidence="1">Belongs to the flagella basal body rod proteins family.</text>
</comment>
<evidence type="ECO:0000313" key="3">
    <source>
        <dbReference type="EMBL" id="CDQ11157.1"/>
    </source>
</evidence>
<name>A0A060URA8_9PROT</name>
<evidence type="ECO:0000256" key="1">
    <source>
        <dbReference type="ARBA" id="ARBA00009677"/>
    </source>
</evidence>
<gene>
    <name evidence="4" type="ORF">AFERRI_50720</name>
    <name evidence="3" type="ORF">AFERRI_530052</name>
</gene>
<reference evidence="4 5" key="3">
    <citation type="submission" date="2017-03" db="EMBL/GenBank/DDBJ databases">
        <authorList>
            <person name="Regsiter A."/>
            <person name="William W."/>
        </authorList>
    </citation>
    <scope>NUCLEOTIDE SEQUENCE [LARGE SCALE GENOMIC DNA]</scope>
    <source>
        <strain evidence="4">PRJEB5721</strain>
    </source>
</reference>
<evidence type="ECO:0000259" key="2">
    <source>
        <dbReference type="Pfam" id="PF00460"/>
    </source>
</evidence>
<dbReference type="InterPro" id="IPR001444">
    <property type="entry name" value="Flag_bb_rod_N"/>
</dbReference>
<reference evidence="3" key="2">
    <citation type="submission" date="2014-07" db="EMBL/GenBank/DDBJ databases">
        <title>Initial genome analysis of the psychrotolerant acidophile Acidithiobacillus ferrivorans CF27: insights into iron and sulfur oxidation pathways and into biofilm formation.</title>
        <authorList>
            <person name="Talla E."/>
            <person name="Hedrich S."/>
            <person name="Mangenot S."/>
            <person name="Ji B."/>
            <person name="Johnson D.B."/>
            <person name="Barbe V."/>
            <person name="Bonnefoy V."/>
        </authorList>
    </citation>
    <scope>NUCLEOTIDE SEQUENCE [LARGE SCALE GENOMIC DNA]</scope>
    <source>
        <strain evidence="3">CF27</strain>
    </source>
</reference>